<accession>A0A6J6J9V9</accession>
<gene>
    <name evidence="1" type="ORF">UFOPK2000_00874</name>
</gene>
<reference evidence="1" key="1">
    <citation type="submission" date="2020-05" db="EMBL/GenBank/DDBJ databases">
        <authorList>
            <person name="Chiriac C."/>
            <person name="Salcher M."/>
            <person name="Ghai R."/>
            <person name="Kavagutti S V."/>
        </authorList>
    </citation>
    <scope>NUCLEOTIDE SEQUENCE</scope>
</reference>
<name>A0A6J6J9V9_9ZZZZ</name>
<protein>
    <submittedName>
        <fullName evidence="1">Unannotated protein</fullName>
    </submittedName>
</protein>
<proteinExistence type="predicted"/>
<evidence type="ECO:0000313" key="1">
    <source>
        <dbReference type="EMBL" id="CAB4633385.1"/>
    </source>
</evidence>
<dbReference type="EMBL" id="CAEZVK010000084">
    <property type="protein sequence ID" value="CAB4633385.1"/>
    <property type="molecule type" value="Genomic_DNA"/>
</dbReference>
<dbReference type="AlphaFoldDB" id="A0A6J6J9V9"/>
<organism evidence="1">
    <name type="scientific">freshwater metagenome</name>
    <dbReference type="NCBI Taxonomy" id="449393"/>
    <lineage>
        <taxon>unclassified sequences</taxon>
        <taxon>metagenomes</taxon>
        <taxon>ecological metagenomes</taxon>
    </lineage>
</organism>
<sequence>MFGHRYCDLIDRNEGHLQKESFDISVIDVHEVLEEGIRRGALRREPHRTIDRLAELLPVGTGHEWNGQTVDMCSFGAANEINASGDISPLV</sequence>